<name>U2ZZM7_9SPHN</name>
<dbReference type="EMBL" id="BASZ01000002">
    <property type="protein sequence ID" value="GAD47978.1"/>
    <property type="molecule type" value="Genomic_DNA"/>
</dbReference>
<dbReference type="PANTHER" id="PTHR21660">
    <property type="entry name" value="THIOESTERASE SUPERFAMILY MEMBER-RELATED"/>
    <property type="match status" value="1"/>
</dbReference>
<organism evidence="4 5">
    <name type="scientific">Caenibius tardaugens NBRC 16725</name>
    <dbReference type="NCBI Taxonomy" id="1219035"/>
    <lineage>
        <taxon>Bacteria</taxon>
        <taxon>Pseudomonadati</taxon>
        <taxon>Pseudomonadota</taxon>
        <taxon>Alphaproteobacteria</taxon>
        <taxon>Sphingomonadales</taxon>
        <taxon>Erythrobacteraceae</taxon>
        <taxon>Caenibius</taxon>
    </lineage>
</organism>
<dbReference type="InterPro" id="IPR039298">
    <property type="entry name" value="ACOT13"/>
</dbReference>
<dbReference type="InterPro" id="IPR006683">
    <property type="entry name" value="Thioestr_dom"/>
</dbReference>
<evidence type="ECO:0000256" key="1">
    <source>
        <dbReference type="ARBA" id="ARBA00008324"/>
    </source>
</evidence>
<evidence type="ECO:0000256" key="2">
    <source>
        <dbReference type="ARBA" id="ARBA00022801"/>
    </source>
</evidence>
<dbReference type="AlphaFoldDB" id="U2ZZM7"/>
<sequence>MANQAPAEFIHVPAPDHPGWYTWQLADDTRFQPVVMGPMLVRPEEGNTARTRMFPQLHHSNARGSIHGGVTMSLIDIALFATLATVLGGDAPRSMTLDLSTQFVGAGQLGSPIDAVSEILRETRRLVFLRGKVEQDGALIAAYSATIRKPSSR</sequence>
<dbReference type="GO" id="GO:0047617">
    <property type="term" value="F:fatty acyl-CoA hydrolase activity"/>
    <property type="evidence" value="ECO:0007669"/>
    <property type="project" value="InterPro"/>
</dbReference>
<dbReference type="PANTHER" id="PTHR21660:SF1">
    <property type="entry name" value="ACYL-COENZYME A THIOESTERASE 13"/>
    <property type="match status" value="1"/>
</dbReference>
<dbReference type="Proteomes" id="UP000016568">
    <property type="component" value="Unassembled WGS sequence"/>
</dbReference>
<dbReference type="RefSeq" id="WP_021688885.1">
    <property type="nucleotide sequence ID" value="NZ_BASZ01000002.1"/>
</dbReference>
<comment type="similarity">
    <text evidence="1">Belongs to the thioesterase PaaI family.</text>
</comment>
<evidence type="ECO:0000313" key="5">
    <source>
        <dbReference type="Proteomes" id="UP000016568"/>
    </source>
</evidence>
<accession>U2ZZM7</accession>
<keyword evidence="2" id="KW-0378">Hydrolase</keyword>
<evidence type="ECO:0000313" key="4">
    <source>
        <dbReference type="EMBL" id="GAD47978.1"/>
    </source>
</evidence>
<gene>
    <name evidence="4" type="ORF">NT2_02_00610</name>
</gene>
<dbReference type="eggNOG" id="COG2050">
    <property type="taxonomic scope" value="Bacteria"/>
</dbReference>
<dbReference type="SUPFAM" id="SSF54637">
    <property type="entry name" value="Thioesterase/thiol ester dehydrase-isomerase"/>
    <property type="match status" value="1"/>
</dbReference>
<comment type="caution">
    <text evidence="4">The sequence shown here is derived from an EMBL/GenBank/DDBJ whole genome shotgun (WGS) entry which is preliminary data.</text>
</comment>
<dbReference type="InterPro" id="IPR029069">
    <property type="entry name" value="HotDog_dom_sf"/>
</dbReference>
<proteinExistence type="inferred from homology"/>
<keyword evidence="5" id="KW-1185">Reference proteome</keyword>
<dbReference type="CDD" id="cd03443">
    <property type="entry name" value="PaaI_thioesterase"/>
    <property type="match status" value="1"/>
</dbReference>
<reference evidence="4 5" key="1">
    <citation type="submission" date="2013-09" db="EMBL/GenBank/DDBJ databases">
        <title>Whole genome shotgun sequence of Novosphingobium tardaugens NBRC 16725.</title>
        <authorList>
            <person name="Isaki S."/>
            <person name="Hosoyama A."/>
            <person name="Tsuchikane K."/>
            <person name="Katsumata H."/>
            <person name="Ando Y."/>
            <person name="Yamazaki S."/>
            <person name="Fujita N."/>
        </authorList>
    </citation>
    <scope>NUCLEOTIDE SEQUENCE [LARGE SCALE GENOMIC DNA]</scope>
    <source>
        <strain evidence="4 5">NBRC 16725</strain>
    </source>
</reference>
<feature type="domain" description="Thioesterase" evidence="3">
    <location>
        <begin position="64"/>
        <end position="137"/>
    </location>
</feature>
<dbReference type="Pfam" id="PF03061">
    <property type="entry name" value="4HBT"/>
    <property type="match status" value="1"/>
</dbReference>
<evidence type="ECO:0000259" key="3">
    <source>
        <dbReference type="Pfam" id="PF03061"/>
    </source>
</evidence>
<dbReference type="Gene3D" id="3.10.129.10">
    <property type="entry name" value="Hotdog Thioesterase"/>
    <property type="match status" value="1"/>
</dbReference>
<protein>
    <recommendedName>
        <fullName evidence="3">Thioesterase domain-containing protein</fullName>
    </recommendedName>
</protein>